<feature type="coiled-coil region" evidence="1">
    <location>
        <begin position="59"/>
        <end position="86"/>
    </location>
</feature>
<keyword evidence="4" id="KW-1185">Reference proteome</keyword>
<dbReference type="EMBL" id="CP142730">
    <property type="protein sequence ID" value="WUR03571.1"/>
    <property type="molecule type" value="Genomic_DNA"/>
</dbReference>
<organism evidence="3 4">
    <name type="scientific">Vairimorpha necatrix</name>
    <dbReference type="NCBI Taxonomy" id="6039"/>
    <lineage>
        <taxon>Eukaryota</taxon>
        <taxon>Fungi</taxon>
        <taxon>Fungi incertae sedis</taxon>
        <taxon>Microsporidia</taxon>
        <taxon>Nosematidae</taxon>
        <taxon>Vairimorpha</taxon>
    </lineage>
</organism>
<evidence type="ECO:0000313" key="3">
    <source>
        <dbReference type="EMBL" id="WUR03571.1"/>
    </source>
</evidence>
<accession>A0AAX4JCJ4</accession>
<name>A0AAX4JCJ4_9MICR</name>
<keyword evidence="2" id="KW-1133">Transmembrane helix</keyword>
<dbReference type="Gene3D" id="1.20.5.110">
    <property type="match status" value="1"/>
</dbReference>
<dbReference type="AlphaFoldDB" id="A0AAX4JCJ4"/>
<proteinExistence type="predicted"/>
<sequence>MNRTNEFYKIVQTTNIPQKSHKYLKNDLKDLFKKERNIKTTLLEIKKSKYEKFNIRNKIKEIQEKCTEISKKIQEENIEYQNNQEEEVYNTIYNILKSRINEHKLEIIKYLRKHKNEPDEYKNEPGEFKNKEEEINKQELLNEQINLQEENNVRLRNQEINKQISEIGNLMEEIGIHVSLQEESFKKIDELMEESDRFIDNSIYILKRGIEGITSTRKTMIKFFMFWIILGIFFWVIRR</sequence>
<protein>
    <submittedName>
        <fullName evidence="3">Membrane protein</fullName>
    </submittedName>
</protein>
<evidence type="ECO:0000313" key="4">
    <source>
        <dbReference type="Proteomes" id="UP001334084"/>
    </source>
</evidence>
<gene>
    <name evidence="3" type="ORF">VNE69_05160</name>
</gene>
<reference evidence="3" key="1">
    <citation type="journal article" date="2024" name="BMC Genomics">
        <title>Functional annotation of a divergent genome using sequence and structure-based similarity.</title>
        <authorList>
            <person name="Svedberg D."/>
            <person name="Winiger R.R."/>
            <person name="Berg A."/>
            <person name="Sharma H."/>
            <person name="Tellgren-Roth C."/>
            <person name="Debrunner-Vossbrinck B.A."/>
            <person name="Vossbrinck C.R."/>
            <person name="Barandun J."/>
        </authorList>
    </citation>
    <scope>NUCLEOTIDE SEQUENCE</scope>
    <source>
        <strain evidence="3">Illinois isolate</strain>
    </source>
</reference>
<keyword evidence="2" id="KW-0812">Transmembrane</keyword>
<keyword evidence="1" id="KW-0175">Coiled coil</keyword>
<evidence type="ECO:0000256" key="1">
    <source>
        <dbReference type="SAM" id="Coils"/>
    </source>
</evidence>
<dbReference type="KEGG" id="vnx:VNE69_05160"/>
<evidence type="ECO:0000256" key="2">
    <source>
        <dbReference type="SAM" id="Phobius"/>
    </source>
</evidence>
<keyword evidence="2" id="KW-0472">Membrane</keyword>
<feature type="coiled-coil region" evidence="1">
    <location>
        <begin position="128"/>
        <end position="158"/>
    </location>
</feature>
<dbReference type="GeneID" id="90541384"/>
<feature type="transmembrane region" description="Helical" evidence="2">
    <location>
        <begin position="220"/>
        <end position="237"/>
    </location>
</feature>
<dbReference type="RefSeq" id="XP_065329716.1">
    <property type="nucleotide sequence ID" value="XM_065473644.1"/>
</dbReference>
<dbReference type="Proteomes" id="UP001334084">
    <property type="component" value="Chromosome 5"/>
</dbReference>